<dbReference type="Proteomes" id="UP000196205">
    <property type="component" value="Chromosome"/>
</dbReference>
<reference evidence="2 3" key="1">
    <citation type="submission" date="2017-05" db="EMBL/GenBank/DDBJ databases">
        <title>Genome sequence of Acetobacter pasteurianus subsp. pasteurianus strain SRCM101342.</title>
        <authorList>
            <person name="Cho S.H."/>
        </authorList>
    </citation>
    <scope>NUCLEOTIDE SEQUENCE [LARGE SCALE GENOMIC DNA]</scope>
    <source>
        <strain evidence="2 3">SRCM101342</strain>
    </source>
</reference>
<evidence type="ECO:0000313" key="2">
    <source>
        <dbReference type="EMBL" id="ARW48721.1"/>
    </source>
</evidence>
<name>A0A1Y0Y5H8_ACEPA</name>
<dbReference type="EMBL" id="CP021509">
    <property type="protein sequence ID" value="ARW48721.1"/>
    <property type="molecule type" value="Genomic_DNA"/>
</dbReference>
<organism evidence="2 3">
    <name type="scientific">Acetobacter pasteurianus subsp. pasteurianus</name>
    <dbReference type="NCBI Taxonomy" id="481145"/>
    <lineage>
        <taxon>Bacteria</taxon>
        <taxon>Pseudomonadati</taxon>
        <taxon>Pseudomonadota</taxon>
        <taxon>Alphaproteobacteria</taxon>
        <taxon>Acetobacterales</taxon>
        <taxon>Acetobacteraceae</taxon>
        <taxon>Acetobacter</taxon>
    </lineage>
</organism>
<gene>
    <name evidence="2" type="ORF">S1001342_02422</name>
</gene>
<accession>A0A1Y0Y5H8</accession>
<keyword evidence="1" id="KW-0472">Membrane</keyword>
<feature type="transmembrane region" description="Helical" evidence="1">
    <location>
        <begin position="38"/>
        <end position="63"/>
    </location>
</feature>
<proteinExistence type="predicted"/>
<sequence>MNRKVLKWVLPLFGAVAGLCIHNFFLLGYVTAQERGASFWFVAIFSVIQFFGDWLLCSCLFSLGRMKGHTDNSWGQRP</sequence>
<feature type="transmembrane region" description="Helical" evidence="1">
    <location>
        <begin position="12"/>
        <end position="32"/>
    </location>
</feature>
<keyword evidence="1" id="KW-1133">Transmembrane helix</keyword>
<protein>
    <submittedName>
        <fullName evidence="2">Uncharacterized protein</fullName>
    </submittedName>
</protein>
<keyword evidence="1" id="KW-0812">Transmembrane</keyword>
<dbReference type="AlphaFoldDB" id="A0A1Y0Y5H8"/>
<evidence type="ECO:0000313" key="3">
    <source>
        <dbReference type="Proteomes" id="UP000196205"/>
    </source>
</evidence>
<evidence type="ECO:0000256" key="1">
    <source>
        <dbReference type="SAM" id="Phobius"/>
    </source>
</evidence>